<feature type="region of interest" description="Disordered" evidence="1">
    <location>
        <begin position="1"/>
        <end position="149"/>
    </location>
</feature>
<name>A0ABQ4WAQ9_9ASTR</name>
<dbReference type="EMBL" id="BQNB010008481">
    <property type="protein sequence ID" value="GJS49952.1"/>
    <property type="molecule type" value="Genomic_DNA"/>
</dbReference>
<evidence type="ECO:0000313" key="3">
    <source>
        <dbReference type="Proteomes" id="UP001151760"/>
    </source>
</evidence>
<feature type="compositionally biased region" description="Pro residues" evidence="1">
    <location>
        <begin position="215"/>
        <end position="232"/>
    </location>
</feature>
<protein>
    <submittedName>
        <fullName evidence="2">Uncharacterized protein</fullName>
    </submittedName>
</protein>
<feature type="region of interest" description="Disordered" evidence="1">
    <location>
        <begin position="208"/>
        <end position="232"/>
    </location>
</feature>
<evidence type="ECO:0000256" key="1">
    <source>
        <dbReference type="SAM" id="MobiDB-lite"/>
    </source>
</evidence>
<dbReference type="PANTHER" id="PTHR35711">
    <property type="entry name" value="EXPRESSED PROTEIN"/>
    <property type="match status" value="1"/>
</dbReference>
<dbReference type="PANTHER" id="PTHR35711:SF1">
    <property type="entry name" value="ECTODERMAL, ISOFORM F"/>
    <property type="match status" value="1"/>
</dbReference>
<feature type="compositionally biased region" description="Acidic residues" evidence="1">
    <location>
        <begin position="105"/>
        <end position="139"/>
    </location>
</feature>
<feature type="compositionally biased region" description="Acidic residues" evidence="1">
    <location>
        <begin position="82"/>
        <end position="98"/>
    </location>
</feature>
<reference evidence="2" key="2">
    <citation type="submission" date="2022-01" db="EMBL/GenBank/DDBJ databases">
        <authorList>
            <person name="Yamashiro T."/>
            <person name="Shiraishi A."/>
            <person name="Satake H."/>
            <person name="Nakayama K."/>
        </authorList>
    </citation>
    <scope>NUCLEOTIDE SEQUENCE</scope>
</reference>
<proteinExistence type="predicted"/>
<keyword evidence="3" id="KW-1185">Reference proteome</keyword>
<gene>
    <name evidence="2" type="ORF">Tco_0600073</name>
</gene>
<feature type="compositionally biased region" description="Pro residues" evidence="1">
    <location>
        <begin position="61"/>
        <end position="76"/>
    </location>
</feature>
<reference evidence="2" key="1">
    <citation type="journal article" date="2022" name="Int. J. Mol. Sci.">
        <title>Draft Genome of Tanacetum Coccineum: Genomic Comparison of Closely Related Tanacetum-Family Plants.</title>
        <authorList>
            <person name="Yamashiro T."/>
            <person name="Shiraishi A."/>
            <person name="Nakayama K."/>
            <person name="Satake H."/>
        </authorList>
    </citation>
    <scope>NUCLEOTIDE SEQUENCE</scope>
</reference>
<accession>A0ABQ4WAQ9</accession>
<comment type="caution">
    <text evidence="2">The sequence shown here is derived from an EMBL/GenBank/DDBJ whole genome shotgun (WGS) entry which is preliminary data.</text>
</comment>
<sequence length="351" mass="38200">MSDSEDSTVTHTAVSSPFEGLSDIGSSRVDGPPVMPEDPYAYVGVAFQAPPSPDYVLGPEQAPPSPIYVPYVPEPVYPEFMPPEDESDPEEDPEEDPADYLVDGGDNDDDDDESFDDDEDDDDDVEEDDDEDAEEEEEQPALADFVPPPVHRVKARISIPAQTPTPFWFQAEVDRLLAVRTPPPSPLTPLSSLLPQIPSPPLLVSSSLSVSSPLPVSPPPPASIPPSGTPPLLPISAPTSSLSLLLLSTDHRVDAPEVCLPPWKRLCIAFGPRYKIGESLSALAARPTGGFKADYGFIATMDREIRQDLERDVGYVITYTWDEMLEDMLGAPATDETELGRRMTNFVTTVR</sequence>
<evidence type="ECO:0000313" key="2">
    <source>
        <dbReference type="EMBL" id="GJS49952.1"/>
    </source>
</evidence>
<dbReference type="Proteomes" id="UP001151760">
    <property type="component" value="Unassembled WGS sequence"/>
</dbReference>
<organism evidence="2 3">
    <name type="scientific">Tanacetum coccineum</name>
    <dbReference type="NCBI Taxonomy" id="301880"/>
    <lineage>
        <taxon>Eukaryota</taxon>
        <taxon>Viridiplantae</taxon>
        <taxon>Streptophyta</taxon>
        <taxon>Embryophyta</taxon>
        <taxon>Tracheophyta</taxon>
        <taxon>Spermatophyta</taxon>
        <taxon>Magnoliopsida</taxon>
        <taxon>eudicotyledons</taxon>
        <taxon>Gunneridae</taxon>
        <taxon>Pentapetalae</taxon>
        <taxon>asterids</taxon>
        <taxon>campanulids</taxon>
        <taxon>Asterales</taxon>
        <taxon>Asteraceae</taxon>
        <taxon>Asteroideae</taxon>
        <taxon>Anthemideae</taxon>
        <taxon>Anthemidinae</taxon>
        <taxon>Tanacetum</taxon>
    </lineage>
</organism>